<dbReference type="AlphaFoldDB" id="A0A8S3GXB4"/>
<protein>
    <submittedName>
        <fullName evidence="1">Uncharacterized protein</fullName>
    </submittedName>
</protein>
<gene>
    <name evidence="1" type="ORF">SMN809_LOCUS65731</name>
</gene>
<comment type="caution">
    <text evidence="1">The sequence shown here is derived from an EMBL/GenBank/DDBJ whole genome shotgun (WGS) entry which is preliminary data.</text>
</comment>
<dbReference type="Proteomes" id="UP000676336">
    <property type="component" value="Unassembled WGS sequence"/>
</dbReference>
<evidence type="ECO:0000313" key="2">
    <source>
        <dbReference type="Proteomes" id="UP000676336"/>
    </source>
</evidence>
<feature type="non-terminal residue" evidence="1">
    <location>
        <position position="1"/>
    </location>
</feature>
<organism evidence="1 2">
    <name type="scientific">Rotaria magnacalcarata</name>
    <dbReference type="NCBI Taxonomy" id="392030"/>
    <lineage>
        <taxon>Eukaryota</taxon>
        <taxon>Metazoa</taxon>
        <taxon>Spiralia</taxon>
        <taxon>Gnathifera</taxon>
        <taxon>Rotifera</taxon>
        <taxon>Eurotatoria</taxon>
        <taxon>Bdelloidea</taxon>
        <taxon>Philodinida</taxon>
        <taxon>Philodinidae</taxon>
        <taxon>Rotaria</taxon>
    </lineage>
</organism>
<feature type="non-terminal residue" evidence="1">
    <location>
        <position position="67"/>
    </location>
</feature>
<accession>A0A8S3GXB4</accession>
<dbReference type="EMBL" id="CAJOBI010311908">
    <property type="protein sequence ID" value="CAF5171356.1"/>
    <property type="molecule type" value="Genomic_DNA"/>
</dbReference>
<proteinExistence type="predicted"/>
<evidence type="ECO:0000313" key="1">
    <source>
        <dbReference type="EMBL" id="CAF5171356.1"/>
    </source>
</evidence>
<reference evidence="1" key="1">
    <citation type="submission" date="2021-02" db="EMBL/GenBank/DDBJ databases">
        <authorList>
            <person name="Nowell W R."/>
        </authorList>
    </citation>
    <scope>NUCLEOTIDE SEQUENCE</scope>
</reference>
<sequence>TTNEGVLKQYYYDAYGRIRLFSDCLLTVAPLLYQQGPYASDWTNFMPPPQFHGICHEWHPLGNLEIR</sequence>
<name>A0A8S3GXB4_9BILA</name>